<dbReference type="EMBL" id="KZ819196">
    <property type="protein sequence ID" value="PWY99194.1"/>
    <property type="molecule type" value="Genomic_DNA"/>
</dbReference>
<sequence length="1324" mass="139699">MDSFLVSCAVFAFEVASIPAVPDDRGCSLPIVVFVAAAAAPCCVAVSAVVPPAESAEPSPVTDPCRSLFRSLVIPSPPRLGPSLPLVPSNCCALANSVSIVLFPVGAFRGRDCLSRGFQASVLCMCFVAASSLDSLQRHDDLRQKSKVPSPVTNSAGAFPATHCNQRIDAKLAIRGLRAAFPFQTAMRAETDTTPRASGSHQFTYSEPPQPNACKRSSALGGLSIAERTKLFQSKGSSSASASTSKQVTCTASTSTTKGTLPQKMIRDISPMAHSSQNHSKAQSTTTNSISLSPSPVRPASHVSGMVRVNSTSAPASAAPRIKVATPMHRRARSDVSIIDPFLPENGDGDVVRDTSVASSTSTSNLLHAGLSSNILSGDADSRRDTPQRISTRARPRSKTLAVTGSVAKSGSMQSISEETMSLRLSSSTETIRATTTLRSLSQRAPGPSPLVHSHDTFQVSPALSDASGADWHGFVSGNYGRKPASYCDNLISLIDHTFPNVKKQQQQHQQYAYMAPKLGKPDSPTLNDEATWLEEELARCSSDEEDDENTYDVAVGRDGEEFVTPNGSPTLQPVTFVPAVPQLLGLGIDSATDAPASTATAATSSKSADSLLEQVAMHEACLEKLHTLSRDEAEQASSVASAGLSKLELPSMPRRRSSLLVVPEAPALRKASSNGDFASTQTDSSGLFTDAHYDAASSPMADLGHGSLADSFASARRTSSSSYLSSGSTASGDASYSSHASSLLFNGLQIHAPSMERGGSSDTAYSTRPSSIASSNCLSSVRDSFKPPRSPMRMNATPLPPLPQEAGETPQLPACEKRASLDATVAVTQDKRSSHDVARRSQDSAHGSECSLSSKASARVLRQANRRKEGTEKPLPPARLGSLEAAVAAAPGHEQVREEFPDRLLGDWMATNESKTVQPIPMDRRLRSTDGQTTYIPGLGEIVPPSPDVAGNGSVGSAAWKRLGSPLSDDLAYGSRSKSAARNNTLKSKLSGKLGLSKDSSAVRAQSSSSSLRKTASMLSSNSTSDLDATPVPMSTSRSGNVLGRLRNKPSGRNDRRGIASGATAALAELPAAWQDRIGASEFDARPSLDARRPSFASSISSSSYARTFTPQPGPGTVAVHDEGRSRSSLGFLNKMFAAGNGSSSAVNSYSGDDRTVSVMLEGSRQSVTLDALVASTFQSPTKNAECDNTSPRNTRRRERRAAAAARRNDKEASFFDLSDDDSVVGKDSGMHATKTNSTVNQPEVEEDDSLPVHPHLARGAMRSRIQGRKDLSKLFGATQDDLSQAKVDLTGEATHTAPITATKETWSASLGRSTFKKRSALW</sequence>
<feature type="compositionally biased region" description="Polar residues" evidence="1">
    <location>
        <begin position="401"/>
        <end position="420"/>
    </location>
</feature>
<feature type="region of interest" description="Disordered" evidence="1">
    <location>
        <begin position="1182"/>
        <end position="1212"/>
    </location>
</feature>
<feature type="compositionally biased region" description="Polar residues" evidence="1">
    <location>
        <begin position="761"/>
        <end position="783"/>
    </location>
</feature>
<feature type="region of interest" description="Disordered" evidence="1">
    <location>
        <begin position="1228"/>
        <end position="1251"/>
    </location>
</feature>
<evidence type="ECO:0000256" key="1">
    <source>
        <dbReference type="SAM" id="MobiDB-lite"/>
    </source>
</evidence>
<feature type="compositionally biased region" description="Polar residues" evidence="1">
    <location>
        <begin position="192"/>
        <end position="207"/>
    </location>
</feature>
<evidence type="ECO:0000313" key="2">
    <source>
        <dbReference type="EMBL" id="PWY99194.1"/>
    </source>
</evidence>
<feature type="region of interest" description="Disordered" evidence="1">
    <location>
        <begin position="755"/>
        <end position="810"/>
    </location>
</feature>
<feature type="compositionally biased region" description="Low complexity" evidence="1">
    <location>
        <begin position="992"/>
        <end position="1022"/>
    </location>
</feature>
<feature type="compositionally biased region" description="Polar residues" evidence="1">
    <location>
        <begin position="1023"/>
        <end position="1041"/>
    </location>
</feature>
<name>A0A317XLK6_9BASI</name>
<dbReference type="OrthoDB" id="2556353at2759"/>
<feature type="compositionally biased region" description="Polar residues" evidence="1">
    <location>
        <begin position="1182"/>
        <end position="1194"/>
    </location>
</feature>
<feature type="compositionally biased region" description="Polar residues" evidence="1">
    <location>
        <begin position="273"/>
        <end position="294"/>
    </location>
</feature>
<feature type="region of interest" description="Disordered" evidence="1">
    <location>
        <begin position="374"/>
        <end position="420"/>
    </location>
</feature>
<feature type="region of interest" description="Disordered" evidence="1">
    <location>
        <begin position="825"/>
        <end position="881"/>
    </location>
</feature>
<feature type="compositionally biased region" description="Basic and acidic residues" evidence="1">
    <location>
        <begin position="830"/>
        <end position="844"/>
    </location>
</feature>
<feature type="region of interest" description="Disordered" evidence="1">
    <location>
        <begin position="188"/>
        <end position="217"/>
    </location>
</feature>
<evidence type="ECO:0000313" key="3">
    <source>
        <dbReference type="Proteomes" id="UP000246740"/>
    </source>
</evidence>
<dbReference type="InParanoid" id="A0A317XLK6"/>
<gene>
    <name evidence="2" type="ORF">BCV70DRAFT_232681</name>
</gene>
<reference evidence="2 3" key="1">
    <citation type="journal article" date="2018" name="Mol. Biol. Evol.">
        <title>Broad Genomic Sampling Reveals a Smut Pathogenic Ancestry of the Fungal Clade Ustilaginomycotina.</title>
        <authorList>
            <person name="Kijpornyongpan T."/>
            <person name="Mondo S.J."/>
            <person name="Barry K."/>
            <person name="Sandor L."/>
            <person name="Lee J."/>
            <person name="Lipzen A."/>
            <person name="Pangilinan J."/>
            <person name="LaButti K."/>
            <person name="Hainaut M."/>
            <person name="Henrissat B."/>
            <person name="Grigoriev I.V."/>
            <person name="Spatafora J.W."/>
            <person name="Aime M.C."/>
        </authorList>
    </citation>
    <scope>NUCLEOTIDE SEQUENCE [LARGE SCALE GENOMIC DNA]</scope>
    <source>
        <strain evidence="2 3">MCA 3645</strain>
    </source>
</reference>
<dbReference type="Proteomes" id="UP000246740">
    <property type="component" value="Unassembled WGS sequence"/>
</dbReference>
<feature type="region of interest" description="Disordered" evidence="1">
    <location>
        <begin position="992"/>
        <end position="1059"/>
    </location>
</feature>
<protein>
    <submittedName>
        <fullName evidence="2">Uncharacterized protein</fullName>
    </submittedName>
</protein>
<accession>A0A317XLK6</accession>
<organism evidence="2 3">
    <name type="scientific">Testicularia cyperi</name>
    <dbReference type="NCBI Taxonomy" id="1882483"/>
    <lineage>
        <taxon>Eukaryota</taxon>
        <taxon>Fungi</taxon>
        <taxon>Dikarya</taxon>
        <taxon>Basidiomycota</taxon>
        <taxon>Ustilaginomycotina</taxon>
        <taxon>Ustilaginomycetes</taxon>
        <taxon>Ustilaginales</taxon>
        <taxon>Anthracoideaceae</taxon>
        <taxon>Testicularia</taxon>
    </lineage>
</organism>
<feature type="compositionally biased region" description="Low complexity" evidence="1">
    <location>
        <begin position="234"/>
        <end position="260"/>
    </location>
</feature>
<proteinExistence type="predicted"/>
<dbReference type="STRING" id="1882483.A0A317XLK6"/>
<feature type="region of interest" description="Disordered" evidence="1">
    <location>
        <begin position="234"/>
        <end position="302"/>
    </location>
</feature>
<keyword evidence="3" id="KW-1185">Reference proteome</keyword>